<dbReference type="AlphaFoldDB" id="A0A2I1I224"/>
<protein>
    <submittedName>
        <fullName evidence="2">Permease</fullName>
    </submittedName>
</protein>
<evidence type="ECO:0000256" key="1">
    <source>
        <dbReference type="SAM" id="Phobius"/>
    </source>
</evidence>
<dbReference type="NCBIfam" id="TIGR02185">
    <property type="entry name" value="Trep_Strep"/>
    <property type="match status" value="1"/>
</dbReference>
<dbReference type="EMBL" id="PKKM01000002">
    <property type="protein sequence ID" value="PKY65153.1"/>
    <property type="molecule type" value="Genomic_DNA"/>
</dbReference>
<proteinExistence type="predicted"/>
<dbReference type="Pfam" id="PF09605">
    <property type="entry name" value="Trep_Strep"/>
    <property type="match status" value="1"/>
</dbReference>
<feature type="transmembrane region" description="Helical" evidence="1">
    <location>
        <begin position="12"/>
        <end position="35"/>
    </location>
</feature>
<dbReference type="RefSeq" id="WP_034464769.1">
    <property type="nucleotide sequence ID" value="NZ_JANGDX010000037.1"/>
</dbReference>
<organism evidence="2 3">
    <name type="scientific">Schaalia odontolytica</name>
    <dbReference type="NCBI Taxonomy" id="1660"/>
    <lineage>
        <taxon>Bacteria</taxon>
        <taxon>Bacillati</taxon>
        <taxon>Actinomycetota</taxon>
        <taxon>Actinomycetes</taxon>
        <taxon>Actinomycetales</taxon>
        <taxon>Actinomycetaceae</taxon>
        <taxon>Schaalia</taxon>
    </lineage>
</organism>
<name>A0A2I1I224_9ACTO</name>
<feature type="transmembrane region" description="Helical" evidence="1">
    <location>
        <begin position="67"/>
        <end position="84"/>
    </location>
</feature>
<feature type="transmembrane region" description="Helical" evidence="1">
    <location>
        <begin position="41"/>
        <end position="60"/>
    </location>
</feature>
<evidence type="ECO:0000313" key="2">
    <source>
        <dbReference type="EMBL" id="PKY65153.1"/>
    </source>
</evidence>
<feature type="transmembrane region" description="Helical" evidence="1">
    <location>
        <begin position="90"/>
        <end position="106"/>
    </location>
</feature>
<feature type="transmembrane region" description="Helical" evidence="1">
    <location>
        <begin position="167"/>
        <end position="189"/>
    </location>
</feature>
<gene>
    <name evidence="2" type="ORF">CYJ22_01300</name>
</gene>
<comment type="caution">
    <text evidence="2">The sequence shown here is derived from an EMBL/GenBank/DDBJ whole genome shotgun (WGS) entry which is preliminary data.</text>
</comment>
<evidence type="ECO:0000313" key="3">
    <source>
        <dbReference type="Proteomes" id="UP000234198"/>
    </source>
</evidence>
<feature type="transmembrane region" description="Helical" evidence="1">
    <location>
        <begin position="118"/>
        <end position="138"/>
    </location>
</feature>
<keyword evidence="1" id="KW-0472">Membrane</keyword>
<sequence>MSQVAGSGVTKARSAVTIGAFTAVYFVLMWCSGMLGFFGPAFMFVGWIVGLLLNGSVVMLMLVRSRMFGTLTIMGGIVAFLMVVTGHAWVTIPVTLILGFLGDLIARGGGYVSAPRNIAAYMLFSLWMIGPLAPIFFAPDPYYEDVASQMGQDYADSMRALFSPAVISVWVVVAMIVACIGGLIGRFLLRKHFAKAGVA</sequence>
<dbReference type="Proteomes" id="UP000234198">
    <property type="component" value="Unassembled WGS sequence"/>
</dbReference>
<keyword evidence="1" id="KW-0812">Transmembrane</keyword>
<accession>A0A2I1I224</accession>
<reference evidence="2 3" key="1">
    <citation type="submission" date="2017-12" db="EMBL/GenBank/DDBJ databases">
        <title>Phylogenetic diversity of female urinary microbiome.</title>
        <authorList>
            <person name="Thomas-White K."/>
            <person name="Wolfe A.J."/>
        </authorList>
    </citation>
    <scope>NUCLEOTIDE SEQUENCE [LARGE SCALE GENOMIC DNA]</scope>
    <source>
        <strain evidence="2 3">UMB0018</strain>
    </source>
</reference>
<dbReference type="InterPro" id="IPR011733">
    <property type="entry name" value="CHP02185_IM"/>
</dbReference>
<keyword evidence="1" id="KW-1133">Transmembrane helix</keyword>